<reference evidence="1 2" key="2">
    <citation type="journal article" date="2019" name="G3 (Bethesda)">
        <title>Hybrid Assembly of the Genome of the Entomopathogenic Nematode Steinernema carpocapsae Identifies the X-Chromosome.</title>
        <authorList>
            <person name="Serra L."/>
            <person name="Macchietto M."/>
            <person name="Macias-Munoz A."/>
            <person name="McGill C.J."/>
            <person name="Rodriguez I.M."/>
            <person name="Rodriguez B."/>
            <person name="Murad R."/>
            <person name="Mortazavi A."/>
        </authorList>
    </citation>
    <scope>NUCLEOTIDE SEQUENCE [LARGE SCALE GENOMIC DNA]</scope>
    <source>
        <strain evidence="1 2">ALL</strain>
    </source>
</reference>
<organism evidence="1 2">
    <name type="scientific">Steinernema carpocapsae</name>
    <name type="common">Entomopathogenic nematode</name>
    <dbReference type="NCBI Taxonomy" id="34508"/>
    <lineage>
        <taxon>Eukaryota</taxon>
        <taxon>Metazoa</taxon>
        <taxon>Ecdysozoa</taxon>
        <taxon>Nematoda</taxon>
        <taxon>Chromadorea</taxon>
        <taxon>Rhabditida</taxon>
        <taxon>Tylenchina</taxon>
        <taxon>Panagrolaimomorpha</taxon>
        <taxon>Strongyloidoidea</taxon>
        <taxon>Steinernematidae</taxon>
        <taxon>Steinernema</taxon>
    </lineage>
</organism>
<dbReference type="AlphaFoldDB" id="A0A4U5LYW9"/>
<evidence type="ECO:0000313" key="1">
    <source>
        <dbReference type="EMBL" id="TKR61477.1"/>
    </source>
</evidence>
<accession>A0A4U5LYW9</accession>
<keyword evidence="2" id="KW-1185">Reference proteome</keyword>
<proteinExistence type="predicted"/>
<dbReference type="EMBL" id="AZBU02000011">
    <property type="protein sequence ID" value="TKR61477.1"/>
    <property type="molecule type" value="Genomic_DNA"/>
</dbReference>
<dbReference type="Proteomes" id="UP000298663">
    <property type="component" value="Unassembled WGS sequence"/>
</dbReference>
<sequence>MTHLVGLCKLVVVEFKRLRVSLDEIEDVVHSNCVQLTELLENLTFQLFKTLCRGQRWACTHTKGKGQFRVVPFVLGEDMVYRCVWLGSDFLADHFSYFPRRSQFCVLFEDQCVIRRVLNRPRDRVTTQLGHNQCGWDAASFVQRRGRRGDADSDGSDICLPVFLLNKSNPRLCVSVRFRGSDRAQMCLLLFGTTRWAGGPLQTQQGTSVRPGFSGKVRSLQDKPLCTAPAIPVLGPGGSRVSAIVPLIKSALRGFDKHFVDKQKP</sequence>
<reference evidence="1 2" key="1">
    <citation type="journal article" date="2015" name="Genome Biol.">
        <title>Comparative genomics of Steinernema reveals deeply conserved gene regulatory networks.</title>
        <authorList>
            <person name="Dillman A.R."/>
            <person name="Macchietto M."/>
            <person name="Porter C.F."/>
            <person name="Rogers A."/>
            <person name="Williams B."/>
            <person name="Antoshechkin I."/>
            <person name="Lee M.M."/>
            <person name="Goodwin Z."/>
            <person name="Lu X."/>
            <person name="Lewis E.E."/>
            <person name="Goodrich-Blair H."/>
            <person name="Stock S.P."/>
            <person name="Adams B.J."/>
            <person name="Sternberg P.W."/>
            <person name="Mortazavi A."/>
        </authorList>
    </citation>
    <scope>NUCLEOTIDE SEQUENCE [LARGE SCALE GENOMIC DNA]</scope>
    <source>
        <strain evidence="1 2">ALL</strain>
    </source>
</reference>
<protein>
    <submittedName>
        <fullName evidence="1">Uncharacterized protein</fullName>
    </submittedName>
</protein>
<evidence type="ECO:0000313" key="2">
    <source>
        <dbReference type="Proteomes" id="UP000298663"/>
    </source>
</evidence>
<name>A0A4U5LYW9_STECR</name>
<comment type="caution">
    <text evidence="1">The sequence shown here is derived from an EMBL/GenBank/DDBJ whole genome shotgun (WGS) entry which is preliminary data.</text>
</comment>
<gene>
    <name evidence="1" type="ORF">L596_028581</name>
</gene>